<comment type="caution">
    <text evidence="1">The sequence shown here is derived from an EMBL/GenBank/DDBJ whole genome shotgun (WGS) entry which is preliminary data.</text>
</comment>
<gene>
    <name evidence="1" type="ORF">BRYFOR_09291</name>
</gene>
<keyword evidence="2" id="KW-1185">Reference proteome</keyword>
<dbReference type="AlphaFoldDB" id="C6LKU3"/>
<evidence type="ECO:0000313" key="2">
    <source>
        <dbReference type="Proteomes" id="UP000005561"/>
    </source>
</evidence>
<reference evidence="1" key="1">
    <citation type="submission" date="2009-07" db="EMBL/GenBank/DDBJ databases">
        <authorList>
            <person name="Weinstock G."/>
            <person name="Sodergren E."/>
            <person name="Clifton S."/>
            <person name="Fulton L."/>
            <person name="Fulton B."/>
            <person name="Courtney L."/>
            <person name="Fronick C."/>
            <person name="Harrison M."/>
            <person name="Strong C."/>
            <person name="Farmer C."/>
            <person name="Delahaunty K."/>
            <person name="Markovic C."/>
            <person name="Hall O."/>
            <person name="Minx P."/>
            <person name="Tomlinson C."/>
            <person name="Mitreva M."/>
            <person name="Nelson J."/>
            <person name="Hou S."/>
            <person name="Wollam A."/>
            <person name="Pepin K.H."/>
            <person name="Johnson M."/>
            <person name="Bhonagiri V."/>
            <person name="Nash W.E."/>
            <person name="Warren W."/>
            <person name="Chinwalla A."/>
            <person name="Mardis E.R."/>
            <person name="Wilson R.K."/>
        </authorList>
    </citation>
    <scope>NUCLEOTIDE SEQUENCE [LARGE SCALE GENOMIC DNA]</scope>
    <source>
        <strain evidence="1">DSM 14469</strain>
    </source>
</reference>
<dbReference type="EMBL" id="ACCL02000026">
    <property type="protein sequence ID" value="EET58692.1"/>
    <property type="molecule type" value="Genomic_DNA"/>
</dbReference>
<sequence length="99" mass="10756">MHLAVNLGEMVALVLIDKKQVAGLYGVKAVVNEKLAAAGNRKIQLVAVVDMHFHWLFVAVQVRKGKGMAGAARIDGILAGSKYLQKIILLFSFFLLIPV</sequence>
<accession>C6LKU3</accession>
<proteinExistence type="predicted"/>
<evidence type="ECO:0000313" key="1">
    <source>
        <dbReference type="EMBL" id="EET58692.1"/>
    </source>
</evidence>
<dbReference type="Proteomes" id="UP000005561">
    <property type="component" value="Unassembled WGS sequence"/>
</dbReference>
<name>C6LKU3_9FIRM</name>
<organism evidence="1 2">
    <name type="scientific">Marvinbryantia formatexigens DSM 14469</name>
    <dbReference type="NCBI Taxonomy" id="478749"/>
    <lineage>
        <taxon>Bacteria</taxon>
        <taxon>Bacillati</taxon>
        <taxon>Bacillota</taxon>
        <taxon>Clostridia</taxon>
        <taxon>Lachnospirales</taxon>
        <taxon>Lachnospiraceae</taxon>
        <taxon>Marvinbryantia</taxon>
    </lineage>
</organism>
<protein>
    <submittedName>
        <fullName evidence="1">Uncharacterized protein</fullName>
    </submittedName>
</protein>